<organism evidence="1 2">
    <name type="scientific">Parageobacillus thermantarcticus</name>
    <dbReference type="NCBI Taxonomy" id="186116"/>
    <lineage>
        <taxon>Bacteria</taxon>
        <taxon>Bacillati</taxon>
        <taxon>Bacillota</taxon>
        <taxon>Bacilli</taxon>
        <taxon>Bacillales</taxon>
        <taxon>Anoxybacillaceae</taxon>
        <taxon>Parageobacillus</taxon>
    </lineage>
</organism>
<dbReference type="EMBL" id="FOJS01000089">
    <property type="protein sequence ID" value="SFA57169.1"/>
    <property type="molecule type" value="Genomic_DNA"/>
</dbReference>
<reference evidence="2" key="1">
    <citation type="submission" date="2016-10" db="EMBL/GenBank/DDBJ databases">
        <authorList>
            <person name="Varghese N."/>
            <person name="Submissions S."/>
        </authorList>
    </citation>
    <scope>NUCLEOTIDE SEQUENCE [LARGE SCALE GENOMIC DNA]</scope>
    <source>
        <strain evidence="2">M1</strain>
    </source>
</reference>
<evidence type="ECO:0000313" key="1">
    <source>
        <dbReference type="EMBL" id="SFA57169.1"/>
    </source>
</evidence>
<dbReference type="AlphaFoldDB" id="A0A1I0TZ89"/>
<protein>
    <submittedName>
        <fullName evidence="1">Uncharacterized protein</fullName>
    </submittedName>
</protein>
<sequence>MAFLCFLFLQNYGSSPKDVLASIIEVWQPFLAELAMQIFGYF</sequence>
<gene>
    <name evidence="1" type="ORF">SAMN05192569_10891</name>
</gene>
<accession>A0A1I0TZ89</accession>
<proteinExistence type="predicted"/>
<evidence type="ECO:0000313" key="2">
    <source>
        <dbReference type="Proteomes" id="UP000198650"/>
    </source>
</evidence>
<feature type="non-terminal residue" evidence="1">
    <location>
        <position position="42"/>
    </location>
</feature>
<keyword evidence="2" id="KW-1185">Reference proteome</keyword>
<name>A0A1I0TZ89_9BACL</name>
<dbReference type="Proteomes" id="UP000198650">
    <property type="component" value="Unassembled WGS sequence"/>
</dbReference>